<evidence type="ECO:0000313" key="1">
    <source>
        <dbReference type="EMBL" id="MCJ8745818.1"/>
    </source>
</evidence>
<dbReference type="EMBL" id="CM040996">
    <property type="protein sequence ID" value="MCJ8745818.1"/>
    <property type="molecule type" value="Genomic_DNA"/>
</dbReference>
<gene>
    <name evidence="1" type="ORF">PDJAM_G00134730</name>
</gene>
<proteinExistence type="predicted"/>
<protein>
    <submittedName>
        <fullName evidence="1">Uncharacterized protein</fullName>
    </submittedName>
</protein>
<name>A0ACC5ZDG0_9TELE</name>
<keyword evidence="2" id="KW-1185">Reference proteome</keyword>
<comment type="caution">
    <text evidence="1">The sequence shown here is derived from an EMBL/GenBank/DDBJ whole genome shotgun (WGS) entry which is preliminary data.</text>
</comment>
<sequence length="381" mass="44260">MRLCPHRVIMVQSMVNKKEAKMRLLVVRQKVNLRASDGKKTKNQKKKKKKSQQREFIVNEMGERFKDPTKSFLCSFANCKASFSKSWKLEAHYCKHTGLRPFACDNCDKSFCTRYQLTRHNLSHSGKKPYQCIVDGCSEGFTSSAGLKNHVERVHQHKEKHYVCDYEGCLKEFHKNNQLKSHKCEHMNQLPFECQYEGCGKKYSTSKKLQKHEKVHDGYPCAEEGCAYQGRTWTEYQAHRKAAHREALQCDSCAKVFHKAWFLKKHKLFVHLGVRRVFKCTKEGCPKTYTTRFNLQNHVLSFHEGKRSFVCPHDGCGKAFAMEESLKRHAVVHDPQKKKLQKKTKRGRKKLKPKTNVSNASELSAQMQNLSLNKSMSQNNP</sequence>
<evidence type="ECO:0000313" key="2">
    <source>
        <dbReference type="Proteomes" id="UP000830395"/>
    </source>
</evidence>
<dbReference type="Proteomes" id="UP000830395">
    <property type="component" value="Chromosome 22"/>
</dbReference>
<reference evidence="1" key="1">
    <citation type="submission" date="2020-02" db="EMBL/GenBank/DDBJ databases">
        <title>Genome sequencing of the panga catfish, Pangasius djambal.</title>
        <authorList>
            <person name="Wen M."/>
            <person name="Zahm M."/>
            <person name="Roques C."/>
            <person name="Cabau C."/>
            <person name="Klopp C."/>
            <person name="Donnadieu C."/>
            <person name="Jouanno E."/>
            <person name="Avarre J.-C."/>
            <person name="Campet M."/>
            <person name="Ha T."/>
            <person name="Dugue R."/>
            <person name="Lampietro C."/>
            <person name="Louis A."/>
            <person name="Herpin A."/>
            <person name="Echchiki A."/>
            <person name="Berthelot C."/>
            <person name="Parey E."/>
            <person name="Roest-Crollius H."/>
            <person name="Braasch I."/>
            <person name="Postlethwait J.H."/>
            <person name="Bobe J."/>
            <person name="Montfort J."/>
            <person name="Bouchez O."/>
            <person name="Begum T."/>
            <person name="Schartl M."/>
            <person name="Gustiano R."/>
            <person name="Guiguen Y."/>
        </authorList>
    </citation>
    <scope>NUCLEOTIDE SEQUENCE</scope>
    <source>
        <strain evidence="1">Pdj_M5554</strain>
    </source>
</reference>
<accession>A0ACC5ZDG0</accession>
<organism evidence="1 2">
    <name type="scientific">Pangasius djambal</name>
    <dbReference type="NCBI Taxonomy" id="1691987"/>
    <lineage>
        <taxon>Eukaryota</taxon>
        <taxon>Metazoa</taxon>
        <taxon>Chordata</taxon>
        <taxon>Craniata</taxon>
        <taxon>Vertebrata</taxon>
        <taxon>Euteleostomi</taxon>
        <taxon>Actinopterygii</taxon>
        <taxon>Neopterygii</taxon>
        <taxon>Teleostei</taxon>
        <taxon>Ostariophysi</taxon>
        <taxon>Siluriformes</taxon>
        <taxon>Pangasiidae</taxon>
        <taxon>Pangasius</taxon>
    </lineage>
</organism>